<evidence type="ECO:0000313" key="3">
    <source>
        <dbReference type="Proteomes" id="UP000599437"/>
    </source>
</evidence>
<proteinExistence type="predicted"/>
<protein>
    <recommendedName>
        <fullName evidence="4">Integral membrane protein</fullName>
    </recommendedName>
</protein>
<evidence type="ECO:0000313" key="2">
    <source>
        <dbReference type="EMBL" id="GHB32714.1"/>
    </source>
</evidence>
<keyword evidence="3" id="KW-1185">Reference proteome</keyword>
<organism evidence="2 3">
    <name type="scientific">Streptomyces chryseus</name>
    <dbReference type="NCBI Taxonomy" id="68186"/>
    <lineage>
        <taxon>Bacteria</taxon>
        <taxon>Bacillati</taxon>
        <taxon>Actinomycetota</taxon>
        <taxon>Actinomycetes</taxon>
        <taxon>Kitasatosporales</taxon>
        <taxon>Streptomycetaceae</taxon>
        <taxon>Streptomyces</taxon>
    </lineage>
</organism>
<dbReference type="Proteomes" id="UP000599437">
    <property type="component" value="Unassembled WGS sequence"/>
</dbReference>
<evidence type="ECO:0000256" key="1">
    <source>
        <dbReference type="SAM" id="Phobius"/>
    </source>
</evidence>
<comment type="caution">
    <text evidence="2">The sequence shown here is derived from an EMBL/GenBank/DDBJ whole genome shotgun (WGS) entry which is preliminary data.</text>
</comment>
<sequence length="112" mass="12452">MPRYVRVKVVTPEMEAAERRAARRLAVIMLPSLVLIGAFLFGWALQIFGWARGDVALAGQGTLLLAISTVLLPFLDKWWTGRRYQLWRPIVGFGGPTVLTLVLVYALPAMKG</sequence>
<feature type="transmembrane region" description="Helical" evidence="1">
    <location>
        <begin position="55"/>
        <end position="74"/>
    </location>
</feature>
<feature type="transmembrane region" description="Helical" evidence="1">
    <location>
        <begin position="86"/>
        <end position="107"/>
    </location>
</feature>
<dbReference type="RefSeq" id="WP_138894679.1">
    <property type="nucleotide sequence ID" value="NZ_BMVO01000046.1"/>
</dbReference>
<evidence type="ECO:0008006" key="4">
    <source>
        <dbReference type="Google" id="ProtNLM"/>
    </source>
</evidence>
<feature type="transmembrane region" description="Helical" evidence="1">
    <location>
        <begin position="21"/>
        <end position="43"/>
    </location>
</feature>
<reference evidence="3" key="1">
    <citation type="journal article" date="2019" name="Int. J. Syst. Evol. Microbiol.">
        <title>The Global Catalogue of Microorganisms (GCM) 10K type strain sequencing project: providing services to taxonomists for standard genome sequencing and annotation.</title>
        <authorList>
            <consortium name="The Broad Institute Genomics Platform"/>
            <consortium name="The Broad Institute Genome Sequencing Center for Infectious Disease"/>
            <person name="Wu L."/>
            <person name="Ma J."/>
        </authorList>
    </citation>
    <scope>NUCLEOTIDE SEQUENCE [LARGE SCALE GENOMIC DNA]</scope>
    <source>
        <strain evidence="3">JCM 4737</strain>
    </source>
</reference>
<dbReference type="EMBL" id="BMVO01000046">
    <property type="protein sequence ID" value="GHB32714.1"/>
    <property type="molecule type" value="Genomic_DNA"/>
</dbReference>
<gene>
    <name evidence="2" type="ORF">GCM10010346_64960</name>
</gene>
<name>A0ABQ3EDD4_9ACTN</name>
<accession>A0ABQ3EDD4</accession>
<keyword evidence="1" id="KW-1133">Transmembrane helix</keyword>
<keyword evidence="1" id="KW-0812">Transmembrane</keyword>
<keyword evidence="1" id="KW-0472">Membrane</keyword>